<dbReference type="OrthoDB" id="5141571at2759"/>
<evidence type="ECO:0000256" key="2">
    <source>
        <dbReference type="ARBA" id="ARBA00022723"/>
    </source>
</evidence>
<dbReference type="STRING" id="183478.A0A364MS99"/>
<keyword evidence="3" id="KW-0863">Zinc-finger</keyword>
<comment type="subcellular location">
    <subcellularLocation>
        <location evidence="1">Nucleus</location>
    </subcellularLocation>
</comment>
<name>A0A364MS99_STELY</name>
<evidence type="ECO:0000256" key="5">
    <source>
        <dbReference type="ARBA" id="ARBA00023242"/>
    </source>
</evidence>
<evidence type="ECO:0000313" key="6">
    <source>
        <dbReference type="EMBL" id="RAR01189.1"/>
    </source>
</evidence>
<organism evidence="6 7">
    <name type="scientific">Stemphylium lycopersici</name>
    <name type="common">Tomato gray leaf spot disease fungus</name>
    <name type="synonym">Thyrospora lycopersici</name>
    <dbReference type="NCBI Taxonomy" id="183478"/>
    <lineage>
        <taxon>Eukaryota</taxon>
        <taxon>Fungi</taxon>
        <taxon>Dikarya</taxon>
        <taxon>Ascomycota</taxon>
        <taxon>Pezizomycotina</taxon>
        <taxon>Dothideomycetes</taxon>
        <taxon>Pleosporomycetidae</taxon>
        <taxon>Pleosporales</taxon>
        <taxon>Pleosporineae</taxon>
        <taxon>Pleosporaceae</taxon>
        <taxon>Stemphylium</taxon>
    </lineage>
</organism>
<keyword evidence="4" id="KW-0862">Zinc</keyword>
<sequence length="406" mass="45699">MSINQEVEDFLIELHTMVPIRIERSFITHRKTITARLQGAVSQIHYGIDLWSSPNRKSFLGICAQFVDNEYKLQKALLALPQVRFSPSGETLASHILDTLQAYDIAEKTRYIVRDNVSSNQTCVAALAKGLVKLGVEFDPRRRRIRCRGHTINLSLDAFLFATTVEAPQAAIDAIKDDADLTVVEVLQEQLREKQGKRGAKQSRTVEPGWKSIGALGNLYMIAVFIRSTTLLSEKLETLTGRALGIDNATRRNSWLNTPATPICQTLPIWDDTSWVEPALDAARKIWAKYKDLRVQDVGEEKEIEHELSEFENLAERLDVTSEDDDEDEFERCGILDKDTYDFDETGFMIGQISTGAVVTAADRRGRPETVQQGNREWATAIQGINATEWAIPPFIIFQGKHHLSA</sequence>
<dbReference type="Proteomes" id="UP000249619">
    <property type="component" value="Unassembled WGS sequence"/>
</dbReference>
<dbReference type="InterPro" id="IPR052035">
    <property type="entry name" value="ZnF_BED_domain_contain"/>
</dbReference>
<dbReference type="GO" id="GO:0005634">
    <property type="term" value="C:nucleus"/>
    <property type="evidence" value="ECO:0007669"/>
    <property type="project" value="UniProtKB-SubCell"/>
</dbReference>
<dbReference type="PANTHER" id="PTHR46481:SF10">
    <property type="entry name" value="ZINC FINGER BED DOMAIN-CONTAINING PROTEIN 39"/>
    <property type="match status" value="1"/>
</dbReference>
<dbReference type="PANTHER" id="PTHR46481">
    <property type="entry name" value="ZINC FINGER BED DOMAIN-CONTAINING PROTEIN 4"/>
    <property type="match status" value="1"/>
</dbReference>
<dbReference type="GO" id="GO:0017111">
    <property type="term" value="F:ribonucleoside triphosphate phosphatase activity"/>
    <property type="evidence" value="ECO:0007669"/>
    <property type="project" value="UniProtKB-EC"/>
</dbReference>
<evidence type="ECO:0000256" key="4">
    <source>
        <dbReference type="ARBA" id="ARBA00022833"/>
    </source>
</evidence>
<accession>A0A364MS99</accession>
<protein>
    <submittedName>
        <fullName evidence="6">Transposase-like protein</fullName>
        <ecNumber evidence="6">3.6.1.15</ecNumber>
    </submittedName>
</protein>
<keyword evidence="6" id="KW-0378">Hydrolase</keyword>
<keyword evidence="7" id="KW-1185">Reference proteome</keyword>
<keyword evidence="2" id="KW-0479">Metal-binding</keyword>
<evidence type="ECO:0000256" key="3">
    <source>
        <dbReference type="ARBA" id="ARBA00022771"/>
    </source>
</evidence>
<evidence type="ECO:0000313" key="7">
    <source>
        <dbReference type="Proteomes" id="UP000249619"/>
    </source>
</evidence>
<dbReference type="InterPro" id="IPR012337">
    <property type="entry name" value="RNaseH-like_sf"/>
</dbReference>
<comment type="caution">
    <text evidence="6">The sequence shown here is derived from an EMBL/GenBank/DDBJ whole genome shotgun (WGS) entry which is preliminary data.</text>
</comment>
<dbReference type="EC" id="3.6.1.15" evidence="6"/>
<keyword evidence="5" id="KW-0539">Nucleus</keyword>
<evidence type="ECO:0000256" key="1">
    <source>
        <dbReference type="ARBA" id="ARBA00004123"/>
    </source>
</evidence>
<proteinExistence type="predicted"/>
<reference evidence="7" key="1">
    <citation type="submission" date="2018-05" db="EMBL/GenBank/DDBJ databases">
        <title>Draft genome sequence of Stemphylium lycopersici strain CIDEFI 213.</title>
        <authorList>
            <person name="Medina R."/>
            <person name="Franco M.E.E."/>
            <person name="Lucentini C.G."/>
            <person name="Saparrat M.C.N."/>
            <person name="Balatti P.A."/>
        </authorList>
    </citation>
    <scope>NUCLEOTIDE SEQUENCE [LARGE SCALE GENOMIC DNA]</scope>
    <source>
        <strain evidence="7">CIDEFI 213</strain>
    </source>
</reference>
<dbReference type="GO" id="GO:0008270">
    <property type="term" value="F:zinc ion binding"/>
    <property type="evidence" value="ECO:0007669"/>
    <property type="project" value="UniProtKB-KW"/>
</dbReference>
<dbReference type="EMBL" id="QGDH01000288">
    <property type="protein sequence ID" value="RAR01189.1"/>
    <property type="molecule type" value="Genomic_DNA"/>
</dbReference>
<dbReference type="AlphaFoldDB" id="A0A364MS99"/>
<gene>
    <name evidence="6" type="ORF">DDE83_008964</name>
</gene>
<dbReference type="SUPFAM" id="SSF53098">
    <property type="entry name" value="Ribonuclease H-like"/>
    <property type="match status" value="1"/>
</dbReference>